<proteinExistence type="predicted"/>
<dbReference type="GeneID" id="106750998"/>
<protein>
    <submittedName>
        <fullName evidence="2">Uncharacterized protein LOC106750998</fullName>
    </submittedName>
</protein>
<reference evidence="2" key="1">
    <citation type="submission" date="2025-08" db="UniProtKB">
        <authorList>
            <consortium name="RefSeq"/>
        </authorList>
    </citation>
    <scope>IDENTIFICATION</scope>
</reference>
<organism evidence="1 2">
    <name type="scientific">Dinoponera quadriceps</name>
    <name type="common">South American ant</name>
    <dbReference type="NCBI Taxonomy" id="609295"/>
    <lineage>
        <taxon>Eukaryota</taxon>
        <taxon>Metazoa</taxon>
        <taxon>Ecdysozoa</taxon>
        <taxon>Arthropoda</taxon>
        <taxon>Hexapoda</taxon>
        <taxon>Insecta</taxon>
        <taxon>Pterygota</taxon>
        <taxon>Neoptera</taxon>
        <taxon>Endopterygota</taxon>
        <taxon>Hymenoptera</taxon>
        <taxon>Apocrita</taxon>
        <taxon>Aculeata</taxon>
        <taxon>Formicoidea</taxon>
        <taxon>Formicidae</taxon>
        <taxon>Ponerinae</taxon>
        <taxon>Ponerini</taxon>
        <taxon>Dinoponera</taxon>
    </lineage>
</organism>
<dbReference type="Proteomes" id="UP000515204">
    <property type="component" value="Unplaced"/>
</dbReference>
<keyword evidence="1" id="KW-1185">Reference proteome</keyword>
<dbReference type="KEGG" id="dqu:106750998"/>
<dbReference type="AlphaFoldDB" id="A0A6P3Y9W9"/>
<dbReference type="OrthoDB" id="10265800at2759"/>
<evidence type="ECO:0000313" key="1">
    <source>
        <dbReference type="Proteomes" id="UP000515204"/>
    </source>
</evidence>
<feature type="non-terminal residue" evidence="2">
    <location>
        <position position="1"/>
    </location>
</feature>
<gene>
    <name evidence="2" type="primary">LOC106750998</name>
</gene>
<sequence length="116" mass="13303">LISLMIGHNDICTNTCRDSSPWSLLDKHKADLLQVLMTLRDLLRNLVSLIPPPHIKILIDSRKGKPSFRCDRLLDATVVECSFANGLWNNLLVPVSVKTTYWQDLFERFLCPTPER</sequence>
<name>A0A6P3Y9W9_DINQU</name>
<dbReference type="RefSeq" id="XP_014487203.1">
    <property type="nucleotide sequence ID" value="XM_014631717.1"/>
</dbReference>
<feature type="non-terminal residue" evidence="2">
    <location>
        <position position="116"/>
    </location>
</feature>
<evidence type="ECO:0000313" key="2">
    <source>
        <dbReference type="RefSeq" id="XP_014487203.1"/>
    </source>
</evidence>
<accession>A0A6P3Y9W9</accession>